<feature type="domain" description="AB hydrolase-1" evidence="3">
    <location>
        <begin position="49"/>
        <end position="161"/>
    </location>
</feature>
<dbReference type="Proteomes" id="UP001595975">
    <property type="component" value="Unassembled WGS sequence"/>
</dbReference>
<dbReference type="InterPro" id="IPR029058">
    <property type="entry name" value="AB_hydrolase_fold"/>
</dbReference>
<dbReference type="RefSeq" id="WP_380226460.1">
    <property type="nucleotide sequence ID" value="NZ_JBHSOF010000020.1"/>
</dbReference>
<gene>
    <name evidence="4" type="ORF">ACFP3U_17490</name>
</gene>
<dbReference type="InterPro" id="IPR050266">
    <property type="entry name" value="AB_hydrolase_sf"/>
</dbReference>
<organism evidence="4 5">
    <name type="scientific">Kitasatospora misakiensis</name>
    <dbReference type="NCBI Taxonomy" id="67330"/>
    <lineage>
        <taxon>Bacteria</taxon>
        <taxon>Bacillati</taxon>
        <taxon>Actinomycetota</taxon>
        <taxon>Actinomycetes</taxon>
        <taxon>Kitasatosporales</taxon>
        <taxon>Streptomycetaceae</taxon>
        <taxon>Kitasatospora</taxon>
    </lineage>
</organism>
<keyword evidence="5" id="KW-1185">Reference proteome</keyword>
<comment type="caution">
    <text evidence="4">The sequence shown here is derived from an EMBL/GenBank/DDBJ whole genome shotgun (WGS) entry which is preliminary data.</text>
</comment>
<evidence type="ECO:0000259" key="3">
    <source>
        <dbReference type="Pfam" id="PF00561"/>
    </source>
</evidence>
<reference evidence="5" key="1">
    <citation type="journal article" date="2019" name="Int. J. Syst. Evol. Microbiol.">
        <title>The Global Catalogue of Microorganisms (GCM) 10K type strain sequencing project: providing services to taxonomists for standard genome sequencing and annotation.</title>
        <authorList>
            <consortium name="The Broad Institute Genomics Platform"/>
            <consortium name="The Broad Institute Genome Sequencing Center for Infectious Disease"/>
            <person name="Wu L."/>
            <person name="Ma J."/>
        </authorList>
    </citation>
    <scope>NUCLEOTIDE SEQUENCE [LARGE SCALE GENOMIC DNA]</scope>
    <source>
        <strain evidence="5">CGMCC 4.1437</strain>
    </source>
</reference>
<dbReference type="EMBL" id="JBHSOF010000020">
    <property type="protein sequence ID" value="MFC5664775.1"/>
    <property type="molecule type" value="Genomic_DNA"/>
</dbReference>
<feature type="region of interest" description="Disordered" evidence="2">
    <location>
        <begin position="1"/>
        <end position="29"/>
    </location>
</feature>
<dbReference type="InterPro" id="IPR000073">
    <property type="entry name" value="AB_hydrolase_1"/>
</dbReference>
<keyword evidence="1 4" id="KW-0378">Hydrolase</keyword>
<dbReference type="PANTHER" id="PTHR43798:SF31">
    <property type="entry name" value="AB HYDROLASE SUPERFAMILY PROTEIN YCLE"/>
    <property type="match status" value="1"/>
</dbReference>
<proteinExistence type="predicted"/>
<evidence type="ECO:0000256" key="2">
    <source>
        <dbReference type="SAM" id="MobiDB-lite"/>
    </source>
</evidence>
<dbReference type="Gene3D" id="3.40.50.1820">
    <property type="entry name" value="alpha/beta hydrolase"/>
    <property type="match status" value="1"/>
</dbReference>
<evidence type="ECO:0000313" key="4">
    <source>
        <dbReference type="EMBL" id="MFC5664775.1"/>
    </source>
</evidence>
<feature type="compositionally biased region" description="Polar residues" evidence="2">
    <location>
        <begin position="1"/>
        <end position="10"/>
    </location>
</feature>
<protein>
    <submittedName>
        <fullName evidence="4">Alpha/beta fold hydrolase</fullName>
    </submittedName>
</protein>
<evidence type="ECO:0000256" key="1">
    <source>
        <dbReference type="ARBA" id="ARBA00022801"/>
    </source>
</evidence>
<evidence type="ECO:0000313" key="5">
    <source>
        <dbReference type="Proteomes" id="UP001595975"/>
    </source>
</evidence>
<dbReference type="GO" id="GO:0016787">
    <property type="term" value="F:hydrolase activity"/>
    <property type="evidence" value="ECO:0007669"/>
    <property type="project" value="UniProtKB-KW"/>
</dbReference>
<dbReference type="Pfam" id="PF00561">
    <property type="entry name" value="Abhydrolase_1"/>
    <property type="match status" value="1"/>
</dbReference>
<dbReference type="PANTHER" id="PTHR43798">
    <property type="entry name" value="MONOACYLGLYCEROL LIPASE"/>
    <property type="match status" value="1"/>
</dbReference>
<sequence length="321" mass="33143">MSSSTVPTRTPSERSAAGGGPAGPEQLSVPVPGGDLAVLRWPATVPGAPTVVAVHGITANGLAWFEVARRLAGRATLLAPDLRGRGDSRGLGEPYGLARHADDVAALIAGLGLGPTAVIGHSMGAWVTALAAVRHPELVSRVVLIDGAVGFPLPEGVSDHDALAAVLGPALTRLSMTFADRQAYREFWQRHPAFAADWSADIDAYTQRDLVGEEPELRSACVPAAVETDGAQVLLDEEAATAVHRLPCPGALLWAERGLLDEPQGLYDEKRLAAAGLDGRHPVAVSPVPGSNHYSILWGRPGAEAVVRALLGPSSAGLAAG</sequence>
<name>A0ABW0X4S6_9ACTN</name>
<dbReference type="PRINTS" id="PR00111">
    <property type="entry name" value="ABHYDROLASE"/>
</dbReference>
<accession>A0ABW0X4S6</accession>
<dbReference type="SUPFAM" id="SSF53474">
    <property type="entry name" value="alpha/beta-Hydrolases"/>
    <property type="match status" value="1"/>
</dbReference>